<keyword evidence="2" id="KW-1185">Reference proteome</keyword>
<evidence type="ECO:0000313" key="1">
    <source>
        <dbReference type="EMBL" id="SHN76762.1"/>
    </source>
</evidence>
<protein>
    <submittedName>
        <fullName evidence="1">Uncharacterized protein</fullName>
    </submittedName>
</protein>
<dbReference type="SUPFAM" id="SSF46785">
    <property type="entry name" value="Winged helix' DNA-binding domain"/>
    <property type="match status" value="1"/>
</dbReference>
<proteinExistence type="predicted"/>
<reference evidence="2" key="1">
    <citation type="submission" date="2016-11" db="EMBL/GenBank/DDBJ databases">
        <authorList>
            <person name="Varghese N."/>
            <person name="Submissions S."/>
        </authorList>
    </citation>
    <scope>NUCLEOTIDE SEQUENCE [LARGE SCALE GENOMIC DNA]</scope>
    <source>
        <strain evidence="2">GAS401</strain>
    </source>
</reference>
<organism evidence="1 2">
    <name type="scientific">Bradyrhizobium erythrophlei</name>
    <dbReference type="NCBI Taxonomy" id="1437360"/>
    <lineage>
        <taxon>Bacteria</taxon>
        <taxon>Pseudomonadati</taxon>
        <taxon>Pseudomonadota</taxon>
        <taxon>Alphaproteobacteria</taxon>
        <taxon>Hyphomicrobiales</taxon>
        <taxon>Nitrobacteraceae</taxon>
        <taxon>Bradyrhizobium</taxon>
    </lineage>
</organism>
<dbReference type="AlphaFoldDB" id="A0A1M7U122"/>
<dbReference type="OrthoDB" id="7594252at2"/>
<gene>
    <name evidence="1" type="ORF">SAMN05444170_3300</name>
</gene>
<dbReference type="InterPro" id="IPR036390">
    <property type="entry name" value="WH_DNA-bd_sf"/>
</dbReference>
<name>A0A1M7U122_9BRAD</name>
<accession>A0A1M7U122</accession>
<evidence type="ECO:0000313" key="2">
    <source>
        <dbReference type="Proteomes" id="UP000184096"/>
    </source>
</evidence>
<sequence>MSDSIPPFAGTYRPPEEILAHPRFSAARAAFVEAVLGLYEGNAFLNRLLLEAVRQVTFNMIVQLHCRYEEADRSTWPTMRLLKQQMVVFGLSSPRRIEDLVAKLVRFGFLARRPSLRDGRVRLLTPTAKMMSLDLDWLAALHRPLQVMFPDIGYSQPIKRDVAFQRAQRVVALGFSARGADVLASNPGMFLFHTRDAGVTILVKLIQMTMAAGNSAVELSYSDIGDRFGVSRTHVRKLLQDAERADLVQLSGQGERLVTLKPAMLSAFDRFVAEGMSGHDLLFGIALSRMTSAAGA</sequence>
<dbReference type="EMBL" id="LT670849">
    <property type="protein sequence ID" value="SHN76762.1"/>
    <property type="molecule type" value="Genomic_DNA"/>
</dbReference>
<dbReference type="Proteomes" id="UP000184096">
    <property type="component" value="Chromosome I"/>
</dbReference>
<dbReference type="RefSeq" id="WP_072819129.1">
    <property type="nucleotide sequence ID" value="NZ_LT670849.1"/>
</dbReference>